<dbReference type="AlphaFoldDB" id="A0A229TFG1"/>
<dbReference type="EMBL" id="NMUL01000007">
    <property type="protein sequence ID" value="OXM69654.1"/>
    <property type="molecule type" value="Genomic_DNA"/>
</dbReference>
<protein>
    <submittedName>
        <fullName evidence="2">Uncharacterized protein</fullName>
    </submittedName>
</protein>
<keyword evidence="1" id="KW-0812">Transmembrane</keyword>
<evidence type="ECO:0000256" key="1">
    <source>
        <dbReference type="SAM" id="Phobius"/>
    </source>
</evidence>
<gene>
    <name evidence="2" type="ORF">CF165_09095</name>
</gene>
<accession>A0A229TFG1</accession>
<evidence type="ECO:0000313" key="3">
    <source>
        <dbReference type="Proteomes" id="UP000215199"/>
    </source>
</evidence>
<organism evidence="2 3">
    <name type="scientific">Amycolatopsis vastitatis</name>
    <dbReference type="NCBI Taxonomy" id="1905142"/>
    <lineage>
        <taxon>Bacteria</taxon>
        <taxon>Bacillati</taxon>
        <taxon>Actinomycetota</taxon>
        <taxon>Actinomycetes</taxon>
        <taxon>Pseudonocardiales</taxon>
        <taxon>Pseudonocardiaceae</taxon>
        <taxon>Amycolatopsis</taxon>
    </lineage>
</organism>
<keyword evidence="1" id="KW-1133">Transmembrane helix</keyword>
<reference evidence="3" key="1">
    <citation type="submission" date="2017-07" db="EMBL/GenBank/DDBJ databases">
        <title>Comparative genome mining reveals phylogenetic distribution patterns of secondary metabolites in Amycolatopsis.</title>
        <authorList>
            <person name="Adamek M."/>
            <person name="Alanjary M."/>
            <person name="Sales-Ortells H."/>
            <person name="Goodfellow M."/>
            <person name="Bull A.T."/>
            <person name="Kalinowski J."/>
            <person name="Ziemert N."/>
        </authorList>
    </citation>
    <scope>NUCLEOTIDE SEQUENCE [LARGE SCALE GENOMIC DNA]</scope>
    <source>
        <strain evidence="3">H5</strain>
    </source>
</reference>
<sequence>MPVNWWQLGLTALIGLLTVAGAYIGSRLGAKANDRATEQRELAARREEWWRRFTWAAGLAMDDSATKRTLGLSLMMKLARSELAQQDECQLLDVFHQRVLGEILNPTDQTGQNS</sequence>
<dbReference type="Proteomes" id="UP000215199">
    <property type="component" value="Unassembled WGS sequence"/>
</dbReference>
<evidence type="ECO:0000313" key="2">
    <source>
        <dbReference type="EMBL" id="OXM69654.1"/>
    </source>
</evidence>
<feature type="transmembrane region" description="Helical" evidence="1">
    <location>
        <begin position="6"/>
        <end position="25"/>
    </location>
</feature>
<keyword evidence="1" id="KW-0472">Membrane</keyword>
<keyword evidence="3" id="KW-1185">Reference proteome</keyword>
<name>A0A229TFG1_9PSEU</name>
<proteinExistence type="predicted"/>
<comment type="caution">
    <text evidence="2">The sequence shown here is derived from an EMBL/GenBank/DDBJ whole genome shotgun (WGS) entry which is preliminary data.</text>
</comment>